<comment type="subcellular location">
    <subcellularLocation>
        <location evidence="1 11">Endoplasmic reticulum membrane</location>
        <topology evidence="1 11">Multi-pass membrane protein</topology>
    </subcellularLocation>
</comment>
<dbReference type="FunFam" id="1.20.5.110:FF:000011">
    <property type="entry name" value="B-cell receptor-associated protein 29"/>
    <property type="match status" value="1"/>
</dbReference>
<evidence type="ECO:0000256" key="10">
    <source>
        <dbReference type="ARBA" id="ARBA00023136"/>
    </source>
</evidence>
<evidence type="ECO:0000256" key="6">
    <source>
        <dbReference type="ARBA" id="ARBA00022824"/>
    </source>
</evidence>
<keyword evidence="10 11" id="KW-0472">Membrane</keyword>
<keyword evidence="4 11" id="KW-0812">Transmembrane</keyword>
<proteinExistence type="inferred from homology"/>
<evidence type="ECO:0000256" key="11">
    <source>
        <dbReference type="RuleBase" id="RU367026"/>
    </source>
</evidence>
<comment type="function">
    <text evidence="11">May play a role in anterograde transport of membrane proteins from the endoplasmic reticulum to the Golgi.</text>
</comment>
<evidence type="ECO:0000256" key="9">
    <source>
        <dbReference type="ARBA" id="ARBA00023054"/>
    </source>
</evidence>
<dbReference type="GO" id="GO:0070973">
    <property type="term" value="P:protein localization to endoplasmic reticulum exit site"/>
    <property type="evidence" value="ECO:0007669"/>
    <property type="project" value="UniProtKB-UniRule"/>
</dbReference>
<reference evidence="14" key="2">
    <citation type="submission" date="2020-07" db="EMBL/GenBank/DDBJ databases">
        <authorList>
            <person name="Vera ALvarez R."/>
            <person name="Arias-Moreno D.M."/>
            <person name="Jimenez-Jacinto V."/>
            <person name="Jimenez-Bremont J.F."/>
            <person name="Swaminathan K."/>
            <person name="Moose S.P."/>
            <person name="Guerrero-Gonzalez M.L."/>
            <person name="Marino-Ramirez L."/>
            <person name="Landsman D."/>
            <person name="Rodriguez-Kessler M."/>
            <person name="Delgado-Sanchez P."/>
        </authorList>
    </citation>
    <scope>NUCLEOTIDE SEQUENCE</scope>
    <source>
        <tissue evidence="14">Cladode</tissue>
    </source>
</reference>
<evidence type="ECO:0000256" key="7">
    <source>
        <dbReference type="ARBA" id="ARBA00022927"/>
    </source>
</evidence>
<evidence type="ECO:0000259" key="13">
    <source>
        <dbReference type="Pfam" id="PF18035"/>
    </source>
</evidence>
<organism evidence="14">
    <name type="scientific">Opuntia streptacantha</name>
    <name type="common">Prickly pear cactus</name>
    <name type="synonym">Opuntia cardona</name>
    <dbReference type="NCBI Taxonomy" id="393608"/>
    <lineage>
        <taxon>Eukaryota</taxon>
        <taxon>Viridiplantae</taxon>
        <taxon>Streptophyta</taxon>
        <taxon>Embryophyta</taxon>
        <taxon>Tracheophyta</taxon>
        <taxon>Spermatophyta</taxon>
        <taxon>Magnoliopsida</taxon>
        <taxon>eudicotyledons</taxon>
        <taxon>Gunneridae</taxon>
        <taxon>Pentapetalae</taxon>
        <taxon>Caryophyllales</taxon>
        <taxon>Cactineae</taxon>
        <taxon>Cactaceae</taxon>
        <taxon>Opuntioideae</taxon>
        <taxon>Opuntia</taxon>
    </lineage>
</organism>
<reference evidence="14" key="1">
    <citation type="journal article" date="2013" name="J. Plant Res.">
        <title>Effect of fungi and light on seed germination of three Opuntia species from semiarid lands of central Mexico.</title>
        <authorList>
            <person name="Delgado-Sanchez P."/>
            <person name="Jimenez-Bremont J.F."/>
            <person name="Guerrero-Gonzalez Mde L."/>
            <person name="Flores J."/>
        </authorList>
    </citation>
    <scope>NUCLEOTIDE SEQUENCE</scope>
    <source>
        <tissue evidence="14">Cladode</tissue>
    </source>
</reference>
<dbReference type="GO" id="GO:0005789">
    <property type="term" value="C:endoplasmic reticulum membrane"/>
    <property type="evidence" value="ECO:0007669"/>
    <property type="project" value="UniProtKB-SubCell"/>
</dbReference>
<dbReference type="Gene3D" id="1.20.5.110">
    <property type="match status" value="1"/>
</dbReference>
<evidence type="ECO:0000256" key="2">
    <source>
        <dbReference type="ARBA" id="ARBA00007956"/>
    </source>
</evidence>
<evidence type="ECO:0000256" key="1">
    <source>
        <dbReference type="ARBA" id="ARBA00004477"/>
    </source>
</evidence>
<dbReference type="GO" id="GO:0006888">
    <property type="term" value="P:endoplasmic reticulum to Golgi vesicle-mediated transport"/>
    <property type="evidence" value="ECO:0007669"/>
    <property type="project" value="UniProtKB-UniRule"/>
</dbReference>
<keyword evidence="7 11" id="KW-0653">Protein transport</keyword>
<evidence type="ECO:0000256" key="12">
    <source>
        <dbReference type="SAM" id="Coils"/>
    </source>
</evidence>
<keyword evidence="11" id="KW-0931">ER-Golgi transport</keyword>
<evidence type="ECO:0000256" key="5">
    <source>
        <dbReference type="ARBA" id="ARBA00022703"/>
    </source>
</evidence>
<accession>A0A7C9CNY5</accession>
<dbReference type="GO" id="GO:0006886">
    <property type="term" value="P:intracellular protein transport"/>
    <property type="evidence" value="ECO:0007669"/>
    <property type="project" value="UniProtKB-UniRule"/>
</dbReference>
<keyword evidence="5" id="KW-0053">Apoptosis</keyword>
<dbReference type="Pfam" id="PF18035">
    <property type="entry name" value="Bap31_Bap29_C"/>
    <property type="match status" value="1"/>
</dbReference>
<evidence type="ECO:0000256" key="3">
    <source>
        <dbReference type="ARBA" id="ARBA00022448"/>
    </source>
</evidence>
<feature type="domain" description="Bap31/Bap29 cytoplasmic coiled-coil" evidence="13">
    <location>
        <begin position="153"/>
        <end position="198"/>
    </location>
</feature>
<keyword evidence="3 11" id="KW-0813">Transport</keyword>
<keyword evidence="8 11" id="KW-1133">Transmembrane helix</keyword>
<name>A0A7C9CNY5_OPUST</name>
<dbReference type="EMBL" id="GISG01028478">
    <property type="protein sequence ID" value="MBA4620065.1"/>
    <property type="molecule type" value="Transcribed_RNA"/>
</dbReference>
<evidence type="ECO:0000256" key="8">
    <source>
        <dbReference type="ARBA" id="ARBA00022989"/>
    </source>
</evidence>
<feature type="transmembrane region" description="Helical" evidence="11">
    <location>
        <begin position="43"/>
        <end position="61"/>
    </location>
</feature>
<keyword evidence="6 11" id="KW-0256">Endoplasmic reticulum</keyword>
<evidence type="ECO:0000256" key="4">
    <source>
        <dbReference type="ARBA" id="ARBA00022692"/>
    </source>
</evidence>
<dbReference type="AlphaFoldDB" id="A0A7C9CNY5"/>
<keyword evidence="9 12" id="KW-0175">Coiled coil</keyword>
<evidence type="ECO:0000313" key="14">
    <source>
        <dbReference type="EMBL" id="MBA4620065.1"/>
    </source>
</evidence>
<comment type="similarity">
    <text evidence="2 11">Belongs to the BCAP29/BCAP31 family.</text>
</comment>
<sequence length="217" mass="24852">MIQLLFMVIFAEAAVVMLLLFNSPLRRLLLSALDGMKRGRGPIIVKTISGTIFVVLSSGVYNSVMIQRRGKSDEAADLSPTDQVLFAKHLLESSLMGFILFLTLMIDRLHYYIRELSMRRKTMELDARKKNNAIEEDARAREQQVETFKELIKQLETELEDKIKEAHASEANVEALRKQCEGLLSEYDRLLGENQKLKDQLRTVDQMYSHSATKKDS</sequence>
<dbReference type="PANTHER" id="PTHR12701:SF18">
    <property type="entry name" value="ENDOPLASMIC RETICULUM TRANSMEMBRANE PROTEIN"/>
    <property type="match status" value="1"/>
</dbReference>
<dbReference type="InterPro" id="IPR041672">
    <property type="entry name" value="Bap31/Bap29_C"/>
</dbReference>
<feature type="transmembrane region" description="Helical" evidence="11">
    <location>
        <begin position="95"/>
        <end position="113"/>
    </location>
</feature>
<dbReference type="InterPro" id="IPR008417">
    <property type="entry name" value="BAP29/BAP31"/>
</dbReference>
<dbReference type="PANTHER" id="PTHR12701">
    <property type="entry name" value="BCR-ASSOCIATED PROTEIN, BAP"/>
    <property type="match status" value="1"/>
</dbReference>
<protein>
    <recommendedName>
        <fullName evidence="11">Endoplasmic reticulum transmembrane protein</fullName>
    </recommendedName>
</protein>
<feature type="coiled-coil region" evidence="12">
    <location>
        <begin position="138"/>
        <end position="207"/>
    </location>
</feature>
<feature type="transmembrane region" description="Helical" evidence="11">
    <location>
        <begin position="6"/>
        <end position="22"/>
    </location>
</feature>